<name>A0A024G2R7_9STRA</name>
<feature type="domain" description="Choline/carnitine acyltransferase" evidence="5">
    <location>
        <begin position="28"/>
        <end position="597"/>
    </location>
</feature>
<accession>A0A024G2R7</accession>
<sequence>MNKVAIKATEKESSREKTFQYQESLPSLPLPSLEQTLEAYVESCEPLLNEQELIHTKAVCNDFLHGVGPKLQQILEERASDERNWLEEWWETFAYLQPRYPSAININWYGVLPGNWGPRDLSQAEAAATFTHAILQFREALFTESYPVERMAGQPLCMYTYTRMFNSCVIPGEECDEIEVHPHNAKHIIVLRNNGIWAVKVLDNEGKILPLADILRQFECVRQEATGLFTLIRHPPVSVLTSENRTNWAKTREHIIKIDAKNKESLECIEQAIFCVALDESSPTTSEEIARNCLLGNGRNRWYDKPFNLVTYENGLGGLNGQHAWADALVVVRLFDFCIKLINSNLSSYLDRPRTIATNPIRPRKLTWVLDNQANSAIECASIAVTKLISASDLTVLEFRHYGDAFIKRYKLGPDFYIQLAIQLAFYKQHQFIPAVYETAHTRLFYHGRTETMRSLTTDSLNFCKIMEKDGASSSEKWEAMKKAISTHGTKIKQALMGQGIDRHLMGLLIVSEMSGISPKPSLFTDKAFEISKKYRISTSNISGGRNASPIWGGFSALYNDGYGICYGIQPDQFSFSISGYHACPENDVNELKKYLEIALVEMHDVCASTNGLHVGASNL</sequence>
<keyword evidence="3" id="KW-0012">Acyltransferase</keyword>
<evidence type="ECO:0000256" key="3">
    <source>
        <dbReference type="ARBA" id="ARBA00023315"/>
    </source>
</evidence>
<protein>
    <recommendedName>
        <fullName evidence="5">Choline/carnitine acyltransferase domain-containing protein</fullName>
    </recommendedName>
</protein>
<organism evidence="6 7">
    <name type="scientific">Albugo candida</name>
    <dbReference type="NCBI Taxonomy" id="65357"/>
    <lineage>
        <taxon>Eukaryota</taxon>
        <taxon>Sar</taxon>
        <taxon>Stramenopiles</taxon>
        <taxon>Oomycota</taxon>
        <taxon>Peronosporomycetes</taxon>
        <taxon>Albuginales</taxon>
        <taxon>Albuginaceae</taxon>
        <taxon>Albugo</taxon>
    </lineage>
</organism>
<gene>
    <name evidence="6" type="ORF">BN9_016260</name>
</gene>
<evidence type="ECO:0000313" key="6">
    <source>
        <dbReference type="EMBL" id="CCI40842.1"/>
    </source>
</evidence>
<comment type="caution">
    <text evidence="6">The sequence shown here is derived from an EMBL/GenBank/DDBJ whole genome shotgun (WGS) entry which is preliminary data.</text>
</comment>
<dbReference type="PANTHER" id="PTHR22589:SF67">
    <property type="entry name" value="PEROXISOMAL CARNITINE O-OCTANOYLTRANSFERASE"/>
    <property type="match status" value="1"/>
</dbReference>
<evidence type="ECO:0000259" key="5">
    <source>
        <dbReference type="Pfam" id="PF00755"/>
    </source>
</evidence>
<reference evidence="6 7" key="1">
    <citation type="submission" date="2012-05" db="EMBL/GenBank/DDBJ databases">
        <title>Recombination and specialization in a pathogen metapopulation.</title>
        <authorList>
            <person name="Gardiner A."/>
            <person name="Kemen E."/>
            <person name="Schultz-Larsen T."/>
            <person name="MacLean D."/>
            <person name="Van Oosterhout C."/>
            <person name="Jones J.D.G."/>
        </authorList>
    </citation>
    <scope>NUCLEOTIDE SEQUENCE [LARGE SCALE GENOMIC DNA]</scope>
    <source>
        <strain evidence="6 7">Ac Nc2</strain>
    </source>
</reference>
<dbReference type="PANTHER" id="PTHR22589">
    <property type="entry name" value="CARNITINE O-ACYLTRANSFERASE"/>
    <property type="match status" value="1"/>
</dbReference>
<evidence type="ECO:0000256" key="4">
    <source>
        <dbReference type="PIRSR" id="PIRSR600542-1"/>
    </source>
</evidence>
<dbReference type="Gene3D" id="3.30.559.70">
    <property type="entry name" value="Choline/Carnitine o-acyltransferase, domain 2"/>
    <property type="match status" value="1"/>
</dbReference>
<dbReference type="EMBL" id="CAIX01000012">
    <property type="protein sequence ID" value="CCI40842.1"/>
    <property type="molecule type" value="Genomic_DNA"/>
</dbReference>
<dbReference type="InParanoid" id="A0A024G2R7"/>
<keyword evidence="7" id="KW-1185">Reference proteome</keyword>
<dbReference type="InterPro" id="IPR000542">
    <property type="entry name" value="Carn_acyl_trans"/>
</dbReference>
<evidence type="ECO:0000313" key="7">
    <source>
        <dbReference type="Proteomes" id="UP000053237"/>
    </source>
</evidence>
<dbReference type="InterPro" id="IPR023213">
    <property type="entry name" value="CAT-like_dom_sf"/>
</dbReference>
<feature type="active site" description="Proton acceptor" evidence="4">
    <location>
        <position position="323"/>
    </location>
</feature>
<dbReference type="AlphaFoldDB" id="A0A024G2R7"/>
<evidence type="ECO:0000256" key="1">
    <source>
        <dbReference type="ARBA" id="ARBA00005232"/>
    </source>
</evidence>
<comment type="similarity">
    <text evidence="1">Belongs to the carnitine/choline acetyltransferase family.</text>
</comment>
<dbReference type="PROSITE" id="PS00439">
    <property type="entry name" value="ACYLTRANSF_C_1"/>
    <property type="match status" value="1"/>
</dbReference>
<dbReference type="OrthoDB" id="240216at2759"/>
<evidence type="ECO:0000256" key="2">
    <source>
        <dbReference type="ARBA" id="ARBA00022679"/>
    </source>
</evidence>
<keyword evidence="2" id="KW-0808">Transferase</keyword>
<dbReference type="InterPro" id="IPR039551">
    <property type="entry name" value="Cho/carn_acyl_trans"/>
</dbReference>
<dbReference type="Proteomes" id="UP000053237">
    <property type="component" value="Unassembled WGS sequence"/>
</dbReference>
<dbReference type="Pfam" id="PF00755">
    <property type="entry name" value="Carn_acyltransf"/>
    <property type="match status" value="1"/>
</dbReference>
<dbReference type="GO" id="GO:0016746">
    <property type="term" value="F:acyltransferase activity"/>
    <property type="evidence" value="ECO:0007669"/>
    <property type="project" value="UniProtKB-KW"/>
</dbReference>
<proteinExistence type="inferred from homology"/>
<dbReference type="Gene3D" id="3.30.559.10">
    <property type="entry name" value="Chloramphenicol acetyltransferase-like domain"/>
    <property type="match status" value="1"/>
</dbReference>
<dbReference type="STRING" id="65357.A0A024G2R7"/>
<dbReference type="SUPFAM" id="SSF52777">
    <property type="entry name" value="CoA-dependent acyltransferases"/>
    <property type="match status" value="2"/>
</dbReference>
<dbReference type="InterPro" id="IPR042231">
    <property type="entry name" value="Cho/carn_acyl_trans_2"/>
</dbReference>